<dbReference type="Proteomes" id="UP001163947">
    <property type="component" value="Plasmid pN2"/>
</dbReference>
<sequence>MAWQLRHDGHDWSEVATELGCTEDLARAMADRHRRDADTRAQAAQFSLFDL</sequence>
<protein>
    <submittedName>
        <fullName evidence="1">Uncharacterized protein</fullName>
    </submittedName>
</protein>
<organism evidence="1 2">
    <name type="scientific">Rhodococcus aetherivorans</name>
    <dbReference type="NCBI Taxonomy" id="191292"/>
    <lineage>
        <taxon>Bacteria</taxon>
        <taxon>Bacillati</taxon>
        <taxon>Actinomycetota</taxon>
        <taxon>Actinomycetes</taxon>
        <taxon>Mycobacteriales</taxon>
        <taxon>Nocardiaceae</taxon>
        <taxon>Rhodococcus</taxon>
    </lineage>
</organism>
<evidence type="ECO:0000313" key="2">
    <source>
        <dbReference type="Proteomes" id="UP001163947"/>
    </source>
</evidence>
<dbReference type="EMBL" id="CP106983">
    <property type="protein sequence ID" value="UYF97130.1"/>
    <property type="molecule type" value="Genomic_DNA"/>
</dbReference>
<reference evidence="1" key="1">
    <citation type="submission" date="2022-09" db="EMBL/GenBank/DDBJ databases">
        <title>The genome sequence of Rhodococcus aetherivorans N1.</title>
        <authorList>
            <person name="Jiang W."/>
        </authorList>
    </citation>
    <scope>NUCLEOTIDE SEQUENCE</scope>
    <source>
        <strain evidence="1">N1</strain>
        <plasmid evidence="1">pN2</plasmid>
    </source>
</reference>
<gene>
    <name evidence="1" type="ORF">OCS65_28310</name>
</gene>
<accession>A0AA46SBZ5</accession>
<dbReference type="AlphaFoldDB" id="A0AA46SBZ5"/>
<geneLocation type="plasmid" evidence="1 2">
    <name>pN2</name>
</geneLocation>
<evidence type="ECO:0000313" key="1">
    <source>
        <dbReference type="EMBL" id="UYF97130.1"/>
    </source>
</evidence>
<proteinExistence type="predicted"/>
<keyword evidence="1" id="KW-0614">Plasmid</keyword>
<dbReference type="GeneID" id="83624408"/>
<name>A0AA46SBZ5_9NOCA</name>
<dbReference type="RefSeq" id="WP_263510403.1">
    <property type="nucleotide sequence ID" value="NZ_CP106983.1"/>
</dbReference>